<evidence type="ECO:0000313" key="2">
    <source>
        <dbReference type="EMBL" id="MFC4479412.1"/>
    </source>
</evidence>
<keyword evidence="1" id="KW-1133">Transmembrane helix</keyword>
<reference evidence="3" key="1">
    <citation type="journal article" date="2019" name="Int. J. Syst. Evol. Microbiol.">
        <title>The Global Catalogue of Microorganisms (GCM) 10K type strain sequencing project: providing services to taxonomists for standard genome sequencing and annotation.</title>
        <authorList>
            <consortium name="The Broad Institute Genomics Platform"/>
            <consortium name="The Broad Institute Genome Sequencing Center for Infectious Disease"/>
            <person name="Wu L."/>
            <person name="Ma J."/>
        </authorList>
    </citation>
    <scope>NUCLEOTIDE SEQUENCE [LARGE SCALE GENOMIC DNA]</scope>
    <source>
        <strain evidence="3">NBRC 103627</strain>
    </source>
</reference>
<keyword evidence="3" id="KW-1185">Reference proteome</keyword>
<organism evidence="2 3">
    <name type="scientific">Flavobacterium chungangensis</name>
    <dbReference type="NCBI Taxonomy" id="2708132"/>
    <lineage>
        <taxon>Bacteria</taxon>
        <taxon>Pseudomonadati</taxon>
        <taxon>Bacteroidota</taxon>
        <taxon>Flavobacteriia</taxon>
        <taxon>Flavobacteriales</taxon>
        <taxon>Flavobacteriaceae</taxon>
        <taxon>Flavobacterium</taxon>
    </lineage>
</organism>
<keyword evidence="1" id="KW-0472">Membrane</keyword>
<accession>A0ABV8ZLW5</accession>
<comment type="caution">
    <text evidence="2">The sequence shown here is derived from an EMBL/GenBank/DDBJ whole genome shotgun (WGS) entry which is preliminary data.</text>
</comment>
<name>A0ABV8ZLW5_9FLAO</name>
<dbReference type="RefSeq" id="WP_379800714.1">
    <property type="nucleotide sequence ID" value="NZ_JBHSFY010000015.1"/>
</dbReference>
<proteinExistence type="predicted"/>
<evidence type="ECO:0000256" key="1">
    <source>
        <dbReference type="SAM" id="Phobius"/>
    </source>
</evidence>
<feature type="transmembrane region" description="Helical" evidence="1">
    <location>
        <begin position="20"/>
        <end position="40"/>
    </location>
</feature>
<gene>
    <name evidence="2" type="ORF">ACFO3N_20205</name>
</gene>
<keyword evidence="1" id="KW-0812">Transmembrane</keyword>
<protein>
    <recommendedName>
        <fullName evidence="4">DUF304 domain-containing protein</fullName>
    </recommendedName>
</protein>
<evidence type="ECO:0008006" key="4">
    <source>
        <dbReference type="Google" id="ProtNLM"/>
    </source>
</evidence>
<dbReference type="Proteomes" id="UP001596003">
    <property type="component" value="Unassembled WGS sequence"/>
</dbReference>
<sequence>MNELKKFTKEGNLYVMKRQYGFALIVVLAMIAFTIGGIYYKNNTVIGIFGVMSVICFIAIWQEGFSIDLDRNEFRIKNGLINKPVLIPIADFLNFEVVKVSHNLITTNVSLNLYYRKDNKEKCTGIAQGFTARSMQNLINEINEILDEHSRKI</sequence>
<feature type="transmembrane region" description="Helical" evidence="1">
    <location>
        <begin position="46"/>
        <end position="67"/>
    </location>
</feature>
<dbReference type="EMBL" id="JBHSFY010000015">
    <property type="protein sequence ID" value="MFC4479412.1"/>
    <property type="molecule type" value="Genomic_DNA"/>
</dbReference>
<evidence type="ECO:0000313" key="3">
    <source>
        <dbReference type="Proteomes" id="UP001596003"/>
    </source>
</evidence>